<dbReference type="EMBL" id="RJVU01048958">
    <property type="protein sequence ID" value="ROL43032.1"/>
    <property type="molecule type" value="Genomic_DNA"/>
</dbReference>
<dbReference type="SUPFAM" id="SSF103481">
    <property type="entry name" value="Multidrug resistance efflux transporter EmrE"/>
    <property type="match status" value="1"/>
</dbReference>
<keyword evidence="3" id="KW-0813">Transport</keyword>
<keyword evidence="5 9" id="KW-1133">Transmembrane helix</keyword>
<evidence type="ECO:0000256" key="4">
    <source>
        <dbReference type="ARBA" id="ARBA00022692"/>
    </source>
</evidence>
<evidence type="ECO:0000313" key="10">
    <source>
        <dbReference type="EMBL" id="ROL43032.1"/>
    </source>
</evidence>
<dbReference type="InterPro" id="IPR013657">
    <property type="entry name" value="SCL35B1-4/HUT1"/>
</dbReference>
<feature type="transmembrane region" description="Helical" evidence="9">
    <location>
        <begin position="463"/>
        <end position="483"/>
    </location>
</feature>
<dbReference type="SMART" id="SM00248">
    <property type="entry name" value="ANK"/>
    <property type="match status" value="6"/>
</dbReference>
<dbReference type="Pfam" id="PF08449">
    <property type="entry name" value="UAA"/>
    <property type="match status" value="1"/>
</dbReference>
<accession>A0A3N0Y9Z0</accession>
<dbReference type="PROSITE" id="PS50088">
    <property type="entry name" value="ANK_REPEAT"/>
    <property type="match status" value="3"/>
</dbReference>
<feature type="transmembrane region" description="Helical" evidence="9">
    <location>
        <begin position="719"/>
        <end position="742"/>
    </location>
</feature>
<comment type="similarity">
    <text evidence="2">Belongs to the nucleotide-sugar transporter family. SLC35B subfamily.</text>
</comment>
<keyword evidence="8" id="KW-0040">ANK repeat</keyword>
<comment type="subcellular location">
    <subcellularLocation>
        <location evidence="1">Membrane</location>
        <topology evidence="1">Multi-pass membrane protein</topology>
    </subcellularLocation>
</comment>
<dbReference type="PANTHER" id="PTHR10778:SF13">
    <property type="entry name" value="ADENOSINE 3'-PHOSPHO 5'-PHOSPHOSULFATE TRANSPORTER 1"/>
    <property type="match status" value="1"/>
</dbReference>
<reference evidence="10 11" key="1">
    <citation type="submission" date="2018-10" db="EMBL/GenBank/DDBJ databases">
        <title>Genome assembly for a Yunnan-Guizhou Plateau 3E fish, Anabarilius grahami (Regan), and its evolutionary and genetic applications.</title>
        <authorList>
            <person name="Jiang W."/>
        </authorList>
    </citation>
    <scope>NUCLEOTIDE SEQUENCE [LARGE SCALE GENOMIC DNA]</scope>
    <source>
        <strain evidence="10">AG-KIZ</strain>
        <tissue evidence="10">Muscle</tissue>
    </source>
</reference>
<feature type="transmembrane region" description="Helical" evidence="9">
    <location>
        <begin position="748"/>
        <end position="766"/>
    </location>
</feature>
<dbReference type="PANTHER" id="PTHR10778">
    <property type="entry name" value="SOLUTE CARRIER FAMILY 35 MEMBER B"/>
    <property type="match status" value="1"/>
</dbReference>
<dbReference type="InterPro" id="IPR002110">
    <property type="entry name" value="Ankyrin_rpt"/>
</dbReference>
<organism evidence="10 11">
    <name type="scientific">Anabarilius grahami</name>
    <name type="common">Kanglang fish</name>
    <name type="synonym">Barilius grahami</name>
    <dbReference type="NCBI Taxonomy" id="495550"/>
    <lineage>
        <taxon>Eukaryota</taxon>
        <taxon>Metazoa</taxon>
        <taxon>Chordata</taxon>
        <taxon>Craniata</taxon>
        <taxon>Vertebrata</taxon>
        <taxon>Euteleostomi</taxon>
        <taxon>Actinopterygii</taxon>
        <taxon>Neopterygii</taxon>
        <taxon>Teleostei</taxon>
        <taxon>Ostariophysi</taxon>
        <taxon>Cypriniformes</taxon>
        <taxon>Xenocyprididae</taxon>
        <taxon>Xenocypridinae</taxon>
        <taxon>Xenocypridinae incertae sedis</taxon>
        <taxon>Anabarilius</taxon>
    </lineage>
</organism>
<dbReference type="OrthoDB" id="10035043at2759"/>
<comment type="caution">
    <text evidence="10">The sequence shown here is derived from an EMBL/GenBank/DDBJ whole genome shotgun (WGS) entry which is preliminary data.</text>
</comment>
<keyword evidence="11" id="KW-1185">Reference proteome</keyword>
<dbReference type="GO" id="GO:0005789">
    <property type="term" value="C:endoplasmic reticulum membrane"/>
    <property type="evidence" value="ECO:0007669"/>
    <property type="project" value="TreeGrafter"/>
</dbReference>
<evidence type="ECO:0000256" key="7">
    <source>
        <dbReference type="ARBA" id="ARBA00039668"/>
    </source>
</evidence>
<dbReference type="GO" id="GO:0000139">
    <property type="term" value="C:Golgi membrane"/>
    <property type="evidence" value="ECO:0007669"/>
    <property type="project" value="TreeGrafter"/>
</dbReference>
<feature type="repeat" description="ANK" evidence="8">
    <location>
        <begin position="205"/>
        <end position="237"/>
    </location>
</feature>
<evidence type="ECO:0000256" key="3">
    <source>
        <dbReference type="ARBA" id="ARBA00022448"/>
    </source>
</evidence>
<feature type="repeat" description="ANK" evidence="8">
    <location>
        <begin position="272"/>
        <end position="304"/>
    </location>
</feature>
<dbReference type="PROSITE" id="PS50297">
    <property type="entry name" value="ANK_REP_REGION"/>
    <property type="match status" value="3"/>
</dbReference>
<keyword evidence="6 9" id="KW-0472">Membrane</keyword>
<feature type="transmembrane region" description="Helical" evidence="9">
    <location>
        <begin position="391"/>
        <end position="412"/>
    </location>
</feature>
<feature type="transmembrane region" description="Helical" evidence="9">
    <location>
        <begin position="657"/>
        <end position="680"/>
    </location>
</feature>
<feature type="transmembrane region" description="Helical" evidence="9">
    <location>
        <begin position="692"/>
        <end position="712"/>
    </location>
</feature>
<sequence>MARSGGEKERKFELEDNRIDSGIESISISRDYGSLDSSEEKDKLGTEERLDSAYVSSSLTVDSLGDLIEECKISDCENPTDCEYTEEEVNFLTTVTEDGDTILHLAIIHEEQRFAHWLIDLFPQELMDIQNNLYQTPLHLATYLNQPTVVKGLVEKKVLLELQDQEGNTPLHVACEHGFLECASEMVHNASPSKLNNMLETQNWRGLTCLHVATLHKHHRLMRLLMKKGVDLNIQEGTSGKTALHMAVELHDVQAVTLLLNRGANVDAAMFNGCTALHLAVGRQDASIANLLCQAGADKMIKNMEDETALDLADGNDDKALSIHDPRRNAFGESQRLLIRRSGGGFCWWKMPLFPWSLCLCAALCVLPAVRADAEDASLLDGWQDVWLFRLFLNVLGYATIIIPGYFLISYFKRINYLETGRGICFPLIKTCVFGNESKTGLLDDVSTASRTDSESSSSARQAFKLIFCAAGLQVSYLTWGVLQERVMTRSYGATEVEGSGERFKDSQFLVFMNRILALTVSGLWCVLFKQPRHGAPMYKYSFASLSNILSSWCQYEALKYISFPTQVLAKASKVIPVMLMGKIVSHKSYEYWEYFTAALISVGVSMFLLTSSTGKHPSTVTTFSGVIILGGYIVFDSFTSNWQDNLFKYKMSSVQMMFGVNLFSCLFTVGSLLEQGAFFDSLAFMTRHSEFAFHAVLLSVCSACGQLFIFYTIAQFGAAVFTIIMTLRQAIAILLSCFLYGHAVTMVGGFGVAVVFLALFLRVYARSRVKKTSKRVTQTPVQKV</sequence>
<evidence type="ECO:0000256" key="2">
    <source>
        <dbReference type="ARBA" id="ARBA00010694"/>
    </source>
</evidence>
<evidence type="ECO:0000256" key="8">
    <source>
        <dbReference type="PROSITE-ProRule" id="PRU00023"/>
    </source>
</evidence>
<dbReference type="PRINTS" id="PR01415">
    <property type="entry name" value="ANKYRIN"/>
</dbReference>
<protein>
    <recommendedName>
        <fullName evidence="7">Adenosine 3'-phospho 5'-phosphosulfate transporter 1</fullName>
    </recommendedName>
</protein>
<evidence type="ECO:0000256" key="9">
    <source>
        <dbReference type="SAM" id="Phobius"/>
    </source>
</evidence>
<evidence type="ECO:0000256" key="1">
    <source>
        <dbReference type="ARBA" id="ARBA00004141"/>
    </source>
</evidence>
<dbReference type="SUPFAM" id="SSF48403">
    <property type="entry name" value="Ankyrin repeat"/>
    <property type="match status" value="1"/>
</dbReference>
<feature type="transmembrane region" description="Helical" evidence="9">
    <location>
        <begin position="353"/>
        <end position="371"/>
    </location>
</feature>
<dbReference type="Proteomes" id="UP000281406">
    <property type="component" value="Unassembled WGS sequence"/>
</dbReference>
<name>A0A3N0Y9Z0_ANAGA</name>
<gene>
    <name evidence="10" type="ORF">DPX16_5585</name>
</gene>
<feature type="repeat" description="ANK" evidence="8">
    <location>
        <begin position="239"/>
        <end position="271"/>
    </location>
</feature>
<dbReference type="InterPro" id="IPR036770">
    <property type="entry name" value="Ankyrin_rpt-contain_sf"/>
</dbReference>
<evidence type="ECO:0000313" key="11">
    <source>
        <dbReference type="Proteomes" id="UP000281406"/>
    </source>
</evidence>
<keyword evidence="4 9" id="KW-0812">Transmembrane</keyword>
<dbReference type="Pfam" id="PF00023">
    <property type="entry name" value="Ank"/>
    <property type="match status" value="1"/>
</dbReference>
<dbReference type="AlphaFoldDB" id="A0A3N0Y9Z0"/>
<feature type="transmembrane region" description="Helical" evidence="9">
    <location>
        <begin position="509"/>
        <end position="529"/>
    </location>
</feature>
<dbReference type="Pfam" id="PF12796">
    <property type="entry name" value="Ank_2"/>
    <property type="match status" value="2"/>
</dbReference>
<dbReference type="InterPro" id="IPR037185">
    <property type="entry name" value="EmrE-like"/>
</dbReference>
<dbReference type="Gene3D" id="1.25.40.20">
    <property type="entry name" value="Ankyrin repeat-containing domain"/>
    <property type="match status" value="1"/>
</dbReference>
<feature type="transmembrane region" description="Helical" evidence="9">
    <location>
        <begin position="617"/>
        <end position="636"/>
    </location>
</feature>
<evidence type="ECO:0000256" key="6">
    <source>
        <dbReference type="ARBA" id="ARBA00023136"/>
    </source>
</evidence>
<dbReference type="GO" id="GO:0046964">
    <property type="term" value="F:3'-phosphoadenosine 5'-phosphosulfate transmembrane transporter activity"/>
    <property type="evidence" value="ECO:0007669"/>
    <property type="project" value="TreeGrafter"/>
</dbReference>
<proteinExistence type="inferred from homology"/>
<evidence type="ECO:0000256" key="5">
    <source>
        <dbReference type="ARBA" id="ARBA00022989"/>
    </source>
</evidence>
<feature type="transmembrane region" description="Helical" evidence="9">
    <location>
        <begin position="592"/>
        <end position="611"/>
    </location>
</feature>